<keyword evidence="3" id="KW-0677">Repeat</keyword>
<dbReference type="AlphaFoldDB" id="A0A7S3VBE9"/>
<dbReference type="EMBL" id="HBIO01019251">
    <property type="protein sequence ID" value="CAE0469948.1"/>
    <property type="molecule type" value="Transcribed_RNA"/>
</dbReference>
<dbReference type="SMART" id="SM00248">
    <property type="entry name" value="ANK"/>
    <property type="match status" value="4"/>
</dbReference>
<evidence type="ECO:0000256" key="2">
    <source>
        <dbReference type="ARBA" id="ARBA00022692"/>
    </source>
</evidence>
<dbReference type="InterPro" id="IPR002110">
    <property type="entry name" value="Ankyrin_rpt"/>
</dbReference>
<evidence type="ECO:0000256" key="1">
    <source>
        <dbReference type="ARBA" id="ARBA00004141"/>
    </source>
</evidence>
<dbReference type="PANTHER" id="PTHR24180">
    <property type="entry name" value="CYCLIN-DEPENDENT KINASE INHIBITOR 2C-RELATED"/>
    <property type="match status" value="1"/>
</dbReference>
<feature type="transmembrane region" description="Helical" evidence="8">
    <location>
        <begin position="488"/>
        <end position="511"/>
    </location>
</feature>
<dbReference type="InterPro" id="IPR036770">
    <property type="entry name" value="Ankyrin_rpt-contain_sf"/>
</dbReference>
<dbReference type="Gene3D" id="1.25.40.20">
    <property type="entry name" value="Ankyrin repeat-containing domain"/>
    <property type="match status" value="2"/>
</dbReference>
<accession>A0A7S3VBE9</accession>
<proteinExistence type="predicted"/>
<keyword evidence="4 8" id="KW-1133">Transmembrane helix</keyword>
<evidence type="ECO:0000256" key="4">
    <source>
        <dbReference type="ARBA" id="ARBA00022989"/>
    </source>
</evidence>
<dbReference type="GO" id="GO:0005216">
    <property type="term" value="F:monoatomic ion channel activity"/>
    <property type="evidence" value="ECO:0007669"/>
    <property type="project" value="InterPro"/>
</dbReference>
<dbReference type="Pfam" id="PF00520">
    <property type="entry name" value="Ion_trans"/>
    <property type="match status" value="1"/>
</dbReference>
<dbReference type="PANTHER" id="PTHR24180:SF45">
    <property type="entry name" value="POLY [ADP-RIBOSE] POLYMERASE TANKYRASE"/>
    <property type="match status" value="1"/>
</dbReference>
<evidence type="ECO:0000256" key="8">
    <source>
        <dbReference type="SAM" id="Phobius"/>
    </source>
</evidence>
<evidence type="ECO:0000313" key="10">
    <source>
        <dbReference type="EMBL" id="CAE0469948.1"/>
    </source>
</evidence>
<evidence type="ECO:0000256" key="3">
    <source>
        <dbReference type="ARBA" id="ARBA00022737"/>
    </source>
</evidence>
<keyword evidence="5" id="KW-0040">ANK repeat</keyword>
<feature type="transmembrane region" description="Helical" evidence="8">
    <location>
        <begin position="589"/>
        <end position="611"/>
    </location>
</feature>
<dbReference type="InterPro" id="IPR005821">
    <property type="entry name" value="Ion_trans_dom"/>
</dbReference>
<feature type="domain" description="Ion transport" evidence="9">
    <location>
        <begin position="492"/>
        <end position="748"/>
    </location>
</feature>
<organism evidence="10">
    <name type="scientific">Chaetoceros debilis</name>
    <dbReference type="NCBI Taxonomy" id="122233"/>
    <lineage>
        <taxon>Eukaryota</taxon>
        <taxon>Sar</taxon>
        <taxon>Stramenopiles</taxon>
        <taxon>Ochrophyta</taxon>
        <taxon>Bacillariophyta</taxon>
        <taxon>Coscinodiscophyceae</taxon>
        <taxon>Chaetocerotophycidae</taxon>
        <taxon>Chaetocerotales</taxon>
        <taxon>Chaetocerotaceae</taxon>
        <taxon>Chaetoceros</taxon>
    </lineage>
</organism>
<feature type="region of interest" description="Disordered" evidence="7">
    <location>
        <begin position="1"/>
        <end position="30"/>
    </location>
</feature>
<protein>
    <recommendedName>
        <fullName evidence="9">Ion transport domain-containing protein</fullName>
    </recommendedName>
</protein>
<evidence type="ECO:0000259" key="9">
    <source>
        <dbReference type="Pfam" id="PF00520"/>
    </source>
</evidence>
<name>A0A7S3VBE9_9STRA</name>
<dbReference type="SUPFAM" id="SSF48403">
    <property type="entry name" value="Ankyrin repeat"/>
    <property type="match status" value="1"/>
</dbReference>
<feature type="transmembrane region" description="Helical" evidence="8">
    <location>
        <begin position="523"/>
        <end position="539"/>
    </location>
</feature>
<feature type="transmembrane region" description="Helical" evidence="8">
    <location>
        <begin position="623"/>
        <end position="646"/>
    </location>
</feature>
<keyword evidence="6 8" id="KW-0472">Membrane</keyword>
<comment type="subcellular location">
    <subcellularLocation>
        <location evidence="1">Membrane</location>
        <topology evidence="1">Multi-pass membrane protein</topology>
    </subcellularLocation>
</comment>
<keyword evidence="2 8" id="KW-0812">Transmembrane</keyword>
<evidence type="ECO:0000256" key="7">
    <source>
        <dbReference type="SAM" id="MobiDB-lite"/>
    </source>
</evidence>
<feature type="compositionally biased region" description="Low complexity" evidence="7">
    <location>
        <begin position="1"/>
        <end position="18"/>
    </location>
</feature>
<reference evidence="10" key="1">
    <citation type="submission" date="2021-01" db="EMBL/GenBank/DDBJ databases">
        <authorList>
            <person name="Corre E."/>
            <person name="Pelletier E."/>
            <person name="Niang G."/>
            <person name="Scheremetjew M."/>
            <person name="Finn R."/>
            <person name="Kale V."/>
            <person name="Holt S."/>
            <person name="Cochrane G."/>
            <person name="Meng A."/>
            <person name="Brown T."/>
            <person name="Cohen L."/>
        </authorList>
    </citation>
    <scope>NUCLEOTIDE SEQUENCE</scope>
    <source>
        <strain evidence="10">MM31A-1</strain>
    </source>
</reference>
<gene>
    <name evidence="10" type="ORF">CDEB00056_LOCUS14801</name>
</gene>
<sequence length="980" mass="111093">MNAPQSQDALSSSLSDNNRIPDDGDKINPSIVENISDEEQSFPIVKLFQDDNVDDVDPDYELSMAKKAKMNIWVKTVNDLTRRHEAVAFLNDSKISTEDKREALTARNSNGVTALFWAIRRRAKFSLIEKMVEIGGYDMVLLCNNLKENVLHNAAFCGAPFEVFQTIVEAGGRQAILKCKDRLGNTPFHYACAWKLSFKTIKYLADAGGKELLMTKNLKGWIPYSEDSACQSYLYKLGGKMYAEQVANQTSNINGNELSFIDLLMTCQFWEAEVRLDESYRLEELYWKDREHGGLTAISVALWFHGNVLESMQKHLKSLIHRMIDVGGKKLLMDTNNGGSNAVHYAAFNHASLDIMQHIVKVTGSSAIHVKNSGWGSTPLHDACSRLAPMEVIEFLVKKQEGTKAVMSRNNKNNTPLDMLLEADNPCNSRIMALTRSWYDRDPRCTELLSGEAVSKVLRWADSGHVPNVTSNNFIKALLNERFILPRYFAVIMVDFICQVAIVLVLSPLVLDDFYTSRDEKNVIFTVAVLIFCILWFMGRETAQLYSSELGEYVKAYKNYFDATQIVLMMLTSWNLLSVKTAGDNDMDNISIGVLISTVGITWLELLLICGQLNYSISVFTYAFVKIVFALVPFAVTSVLLVSGFAQMSFIAGTGKRDDTECINRENYDETGWECYASSSFFHNFAMLLGQKESAFLDWDKYKWEPIARNNWLQAAISFFFSIVVGILLMNILIAVVSNVFSQTQKDSATAFWTTRLAFMTEINAIRKKLCDSEVRDSKDSKYDKDLAIRRTPFSQYDDDWIRSCPTKDLEAFFKWWYYAWNEEIPTLRTRLYYFYKYASAHEIIYPGAAFANVFFGGKYNETLSGVRVVASVLLSYTHFICGCLFMVIAFVVGLFPPFVGLIWPAEMKKFLFCGPIEAAEKKESRVNNNANQLVANKVRALEKSLGAVQRQNSEIRTHLRMMQRPSSPFTSSIGRSPYS</sequence>
<dbReference type="GO" id="GO:0016020">
    <property type="term" value="C:membrane"/>
    <property type="evidence" value="ECO:0007669"/>
    <property type="project" value="UniProtKB-SubCell"/>
</dbReference>
<evidence type="ECO:0000256" key="5">
    <source>
        <dbReference type="ARBA" id="ARBA00023043"/>
    </source>
</evidence>
<feature type="transmembrane region" description="Helical" evidence="8">
    <location>
        <begin position="877"/>
        <end position="904"/>
    </location>
</feature>
<feature type="transmembrane region" description="Helical" evidence="8">
    <location>
        <begin position="712"/>
        <end position="737"/>
    </location>
</feature>
<evidence type="ECO:0000256" key="6">
    <source>
        <dbReference type="ARBA" id="ARBA00023136"/>
    </source>
</evidence>
<dbReference type="InterPro" id="IPR051637">
    <property type="entry name" value="Ank_repeat_dom-contain_49"/>
</dbReference>